<accession>A0ABX3ZIU1</accession>
<feature type="domain" description="HAMP" evidence="9">
    <location>
        <begin position="236"/>
        <end position="290"/>
    </location>
</feature>
<comment type="similarity">
    <text evidence="5">Belongs to the methyl-accepting chemotaxis (MCP) protein family.</text>
</comment>
<organism evidence="10 11">
    <name type="scientific">Solibacillus kalamii</name>
    <dbReference type="NCBI Taxonomy" id="1748298"/>
    <lineage>
        <taxon>Bacteria</taxon>
        <taxon>Bacillati</taxon>
        <taxon>Bacillota</taxon>
        <taxon>Bacilli</taxon>
        <taxon>Bacillales</taxon>
        <taxon>Caryophanaceae</taxon>
        <taxon>Solibacillus</taxon>
    </lineage>
</organism>
<evidence type="ECO:0000259" key="9">
    <source>
        <dbReference type="PROSITE" id="PS50885"/>
    </source>
</evidence>
<evidence type="ECO:0000259" key="8">
    <source>
        <dbReference type="PROSITE" id="PS50111"/>
    </source>
</evidence>
<feature type="domain" description="Methyl-accepting transducer" evidence="8">
    <location>
        <begin position="309"/>
        <end position="545"/>
    </location>
</feature>
<evidence type="ECO:0000256" key="3">
    <source>
        <dbReference type="ARBA" id="ARBA00023136"/>
    </source>
</evidence>
<evidence type="ECO:0000313" key="10">
    <source>
        <dbReference type="EMBL" id="OUZ39600.1"/>
    </source>
</evidence>
<keyword evidence="4 6" id="KW-0807">Transducer</keyword>
<dbReference type="InterPro" id="IPR004090">
    <property type="entry name" value="Chemotax_Me-accpt_rcpt"/>
</dbReference>
<evidence type="ECO:0008006" key="12">
    <source>
        <dbReference type="Google" id="ProtNLM"/>
    </source>
</evidence>
<dbReference type="PROSITE" id="PS50885">
    <property type="entry name" value="HAMP"/>
    <property type="match status" value="1"/>
</dbReference>
<evidence type="ECO:0000256" key="2">
    <source>
        <dbReference type="ARBA" id="ARBA00022475"/>
    </source>
</evidence>
<feature type="transmembrane region" description="Helical" evidence="7">
    <location>
        <begin position="38"/>
        <end position="58"/>
    </location>
</feature>
<evidence type="ECO:0000256" key="7">
    <source>
        <dbReference type="SAM" id="Phobius"/>
    </source>
</evidence>
<feature type="transmembrane region" description="Helical" evidence="7">
    <location>
        <begin position="214"/>
        <end position="234"/>
    </location>
</feature>
<evidence type="ECO:0000313" key="11">
    <source>
        <dbReference type="Proteomes" id="UP000196594"/>
    </source>
</evidence>
<comment type="subcellular location">
    <subcellularLocation>
        <location evidence="1">Cell membrane</location>
    </subcellularLocation>
</comment>
<dbReference type="Pfam" id="PF00015">
    <property type="entry name" value="MCPsignal"/>
    <property type="match status" value="1"/>
</dbReference>
<dbReference type="InterPro" id="IPR004089">
    <property type="entry name" value="MCPsignal_dom"/>
</dbReference>
<dbReference type="PANTHER" id="PTHR32089:SF112">
    <property type="entry name" value="LYSOZYME-LIKE PROTEIN-RELATED"/>
    <property type="match status" value="1"/>
</dbReference>
<dbReference type="InterPro" id="IPR003660">
    <property type="entry name" value="HAMP_dom"/>
</dbReference>
<keyword evidence="3 7" id="KW-0472">Membrane</keyword>
<dbReference type="PROSITE" id="PS50111">
    <property type="entry name" value="CHEMOTAXIS_TRANSDUC_2"/>
    <property type="match status" value="1"/>
</dbReference>
<proteinExistence type="inferred from homology"/>
<dbReference type="InterPro" id="IPR007891">
    <property type="entry name" value="CHASE3"/>
</dbReference>
<dbReference type="PANTHER" id="PTHR32089">
    <property type="entry name" value="METHYL-ACCEPTING CHEMOTAXIS PROTEIN MCPB"/>
    <property type="match status" value="1"/>
</dbReference>
<keyword evidence="2" id="KW-1003">Cell membrane</keyword>
<keyword evidence="11" id="KW-1185">Reference proteome</keyword>
<protein>
    <recommendedName>
        <fullName evidence="12">Methyl-accepting chemotaxis protein</fullName>
    </recommendedName>
</protein>
<dbReference type="RefSeq" id="WP_087617000.1">
    <property type="nucleotide sequence ID" value="NZ_JAFBEY010000001.1"/>
</dbReference>
<sequence>MNYLRNNNKTKPIKEKLRKNPSKPKALFHFFHLIRGKILIAFTILMAIIISMQILSYINITNLEKNLREFAAENLKQQMHINNLASDIAKLSSHEQTYLITGDEKFLQLYEESKERIHTNLTSIETSFKNQDEELKILGLIQQFYTNYLSFSKSTIEIRQKYGFENAAKLFANSGSQNFKGYIDENTGKLIQILEQRNEKTISELEQFASASKISIFALSGFAVILTISLGYILSKSIRRNTKKINESILEIAQAGGDLTRRVNVKTKDEFSIIGNSTNILIESISTLVKRVSNLAENVSGSSQELMALADENARTIDFIADSTMKIASDSSDILNSIGSAGNEMQKLEQSMHVLDEKAREVQQAAYEMKEAAYQGSKSVTHSSTVMLEIEETMASTSDTVEKLGEKSKDITSIISTITAISEQTNLLALNAAIEAARAGEHGRGFAVVAAEVRKLAEQSQKAAKEVSAIVGSIQTEVKSIIEQNHTGVQKVIRGVEVTNETTGSLQNILMQTDKTSDILTQMVAQIEQTLNNSHGVTTSFVHVAAIADNTAVNTERSAAAASKGSASMEEINASAVELAAQADQLRSVVNEFKI</sequence>
<dbReference type="PRINTS" id="PR00260">
    <property type="entry name" value="CHEMTRNSDUCR"/>
</dbReference>
<comment type="caution">
    <text evidence="10">The sequence shown here is derived from an EMBL/GenBank/DDBJ whole genome shotgun (WGS) entry which is preliminary data.</text>
</comment>
<reference evidence="10 11" key="1">
    <citation type="journal article" date="2017" name="Int. J. Syst. Evol. Microbiol.">
        <title>Solibacillus kalamii sp. nov., isolated from a high-efficiency particulate arrestance filter system used in the International Space Station.</title>
        <authorList>
            <person name="Checinska Sielaff A."/>
            <person name="Kumar R.M."/>
            <person name="Pal D."/>
            <person name="Mayilraj S."/>
            <person name="Venkateswaran K."/>
        </authorList>
    </citation>
    <scope>NUCLEOTIDE SEQUENCE [LARGE SCALE GENOMIC DNA]</scope>
    <source>
        <strain evidence="10 11">ISSFR-015</strain>
    </source>
</reference>
<dbReference type="SUPFAM" id="SSF58104">
    <property type="entry name" value="Methyl-accepting chemotaxis protein (MCP) signaling domain"/>
    <property type="match status" value="1"/>
</dbReference>
<dbReference type="Gene3D" id="6.10.340.10">
    <property type="match status" value="1"/>
</dbReference>
<dbReference type="Gene3D" id="1.10.287.950">
    <property type="entry name" value="Methyl-accepting chemotaxis protein"/>
    <property type="match status" value="1"/>
</dbReference>
<dbReference type="Proteomes" id="UP000196594">
    <property type="component" value="Unassembled WGS sequence"/>
</dbReference>
<keyword evidence="7" id="KW-1133">Transmembrane helix</keyword>
<evidence type="ECO:0000256" key="5">
    <source>
        <dbReference type="ARBA" id="ARBA00029447"/>
    </source>
</evidence>
<name>A0ABX3ZIU1_9BACL</name>
<evidence type="ECO:0000256" key="6">
    <source>
        <dbReference type="PROSITE-ProRule" id="PRU00284"/>
    </source>
</evidence>
<evidence type="ECO:0000256" key="1">
    <source>
        <dbReference type="ARBA" id="ARBA00004236"/>
    </source>
</evidence>
<dbReference type="Pfam" id="PF05227">
    <property type="entry name" value="CHASE3"/>
    <property type="match status" value="1"/>
</dbReference>
<gene>
    <name evidence="10" type="ORF">CBM15_07190</name>
</gene>
<dbReference type="CDD" id="cd06225">
    <property type="entry name" value="HAMP"/>
    <property type="match status" value="1"/>
</dbReference>
<evidence type="ECO:0000256" key="4">
    <source>
        <dbReference type="ARBA" id="ARBA00023224"/>
    </source>
</evidence>
<dbReference type="EMBL" id="NHNT01000003">
    <property type="protein sequence ID" value="OUZ39600.1"/>
    <property type="molecule type" value="Genomic_DNA"/>
</dbReference>
<dbReference type="SMART" id="SM00283">
    <property type="entry name" value="MA"/>
    <property type="match status" value="1"/>
</dbReference>
<keyword evidence="7" id="KW-0812">Transmembrane</keyword>